<evidence type="ECO:0000256" key="5">
    <source>
        <dbReference type="ARBA" id="ARBA00022605"/>
    </source>
</evidence>
<evidence type="ECO:0000256" key="8">
    <source>
        <dbReference type="ARBA" id="ARBA00023002"/>
    </source>
</evidence>
<dbReference type="AlphaFoldDB" id="A0A8J2U2Z5"/>
<dbReference type="GO" id="GO:0004399">
    <property type="term" value="F:histidinol dehydrogenase activity"/>
    <property type="evidence" value="ECO:0007669"/>
    <property type="project" value="UniProtKB-UniRule"/>
</dbReference>
<name>A0A8J2U2Z5_9GAMM</name>
<dbReference type="Gene3D" id="3.40.50.1980">
    <property type="entry name" value="Nitrogenase molybdenum iron protein domain"/>
    <property type="match status" value="2"/>
</dbReference>
<evidence type="ECO:0000256" key="13">
    <source>
        <dbReference type="PIRNR" id="PIRNR000099"/>
    </source>
</evidence>
<feature type="binding site" evidence="12 15">
    <location>
        <position position="131"/>
    </location>
    <ligand>
        <name>NAD(+)</name>
        <dbReference type="ChEBI" id="CHEBI:57540"/>
    </ligand>
</feature>
<comment type="cofactor">
    <cofactor evidence="12 17">
        <name>Zn(2+)</name>
        <dbReference type="ChEBI" id="CHEBI:29105"/>
    </cofactor>
    <text evidence="12 17">Binds 1 zinc ion per subunit.</text>
</comment>
<dbReference type="Proteomes" id="UP000619743">
    <property type="component" value="Unassembled WGS sequence"/>
</dbReference>
<evidence type="ECO:0000256" key="1">
    <source>
        <dbReference type="ARBA" id="ARBA00003850"/>
    </source>
</evidence>
<dbReference type="PIRSF" id="PIRSF000099">
    <property type="entry name" value="Histidinol_dh"/>
    <property type="match status" value="1"/>
</dbReference>
<dbReference type="GO" id="GO:0008270">
    <property type="term" value="F:zinc ion binding"/>
    <property type="evidence" value="ECO:0007669"/>
    <property type="project" value="UniProtKB-UniRule"/>
</dbReference>
<comment type="similarity">
    <text evidence="3 12 13 18">Belongs to the histidinol dehydrogenase family.</text>
</comment>
<dbReference type="InterPro" id="IPR016161">
    <property type="entry name" value="Ald_DH/histidinol_DH"/>
</dbReference>
<comment type="function">
    <text evidence="1 12">Catalyzes the sequential NAD-dependent oxidations of L-histidinol to L-histidinaldehyde and then to L-histidine.</text>
</comment>
<dbReference type="HAMAP" id="MF_01024">
    <property type="entry name" value="HisD"/>
    <property type="match status" value="1"/>
</dbReference>
<evidence type="ECO:0000256" key="10">
    <source>
        <dbReference type="ARBA" id="ARBA00023102"/>
    </source>
</evidence>
<dbReference type="NCBIfam" id="TIGR00069">
    <property type="entry name" value="hisD"/>
    <property type="match status" value="1"/>
</dbReference>
<feature type="binding site" evidence="12 16">
    <location>
        <position position="263"/>
    </location>
    <ligand>
        <name>substrate</name>
    </ligand>
</feature>
<dbReference type="EC" id="1.1.1.23" evidence="4 12"/>
<organism evidence="19 20">
    <name type="scientific">Neiella marina</name>
    <dbReference type="NCBI Taxonomy" id="508461"/>
    <lineage>
        <taxon>Bacteria</taxon>
        <taxon>Pseudomonadati</taxon>
        <taxon>Pseudomonadota</taxon>
        <taxon>Gammaproteobacteria</taxon>
        <taxon>Alteromonadales</taxon>
        <taxon>Echinimonadaceae</taxon>
        <taxon>Neiella</taxon>
    </lineage>
</organism>
<dbReference type="PANTHER" id="PTHR21256:SF2">
    <property type="entry name" value="HISTIDINE BIOSYNTHESIS TRIFUNCTIONAL PROTEIN"/>
    <property type="match status" value="1"/>
</dbReference>
<feature type="binding site" evidence="12 16">
    <location>
        <position position="328"/>
    </location>
    <ligand>
        <name>substrate</name>
    </ligand>
</feature>
<evidence type="ECO:0000256" key="14">
    <source>
        <dbReference type="PIRSR" id="PIRSR000099-1"/>
    </source>
</evidence>
<dbReference type="Pfam" id="PF00815">
    <property type="entry name" value="Histidinol_dh"/>
    <property type="match status" value="1"/>
</dbReference>
<keyword evidence="8 12" id="KW-0560">Oxidoreductase</keyword>
<dbReference type="PROSITE" id="PS00611">
    <property type="entry name" value="HISOL_DEHYDROGENASE"/>
    <property type="match status" value="1"/>
</dbReference>
<feature type="binding site" evidence="12 17">
    <location>
        <position position="361"/>
    </location>
    <ligand>
        <name>Zn(2+)</name>
        <dbReference type="ChEBI" id="CHEBI:29105"/>
    </ligand>
</feature>
<feature type="active site" description="Proton acceptor" evidence="12 14">
    <location>
        <position position="328"/>
    </location>
</feature>
<feature type="binding site" evidence="12 16">
    <location>
        <position position="260"/>
    </location>
    <ligand>
        <name>substrate</name>
    </ligand>
</feature>
<dbReference type="EMBL" id="BMDX01000003">
    <property type="protein sequence ID" value="GGA68164.1"/>
    <property type="molecule type" value="Genomic_DNA"/>
</dbReference>
<keyword evidence="20" id="KW-1185">Reference proteome</keyword>
<dbReference type="GO" id="GO:0000105">
    <property type="term" value="P:L-histidine biosynthetic process"/>
    <property type="evidence" value="ECO:0007669"/>
    <property type="project" value="UniProtKB-UniRule"/>
</dbReference>
<feature type="binding site" evidence="12 16">
    <location>
        <position position="361"/>
    </location>
    <ligand>
        <name>substrate</name>
    </ligand>
</feature>
<feature type="binding site" evidence="12 16">
    <location>
        <position position="415"/>
    </location>
    <ligand>
        <name>substrate</name>
    </ligand>
</feature>
<evidence type="ECO:0000256" key="2">
    <source>
        <dbReference type="ARBA" id="ARBA00004940"/>
    </source>
</evidence>
<accession>A0A8J2U2Z5</accession>
<keyword evidence="7 12" id="KW-0862">Zinc</keyword>
<evidence type="ECO:0000256" key="4">
    <source>
        <dbReference type="ARBA" id="ARBA00012965"/>
    </source>
</evidence>
<protein>
    <recommendedName>
        <fullName evidence="4 12">Histidinol dehydrogenase</fullName>
        <shortName evidence="12">HDH</shortName>
        <ecNumber evidence="4 12">1.1.1.23</ecNumber>
    </recommendedName>
</protein>
<evidence type="ECO:0000256" key="15">
    <source>
        <dbReference type="PIRSR" id="PIRSR000099-2"/>
    </source>
</evidence>
<comment type="catalytic activity">
    <reaction evidence="11 12">
        <text>L-histidinol + 2 NAD(+) + H2O = L-histidine + 2 NADH + 3 H(+)</text>
        <dbReference type="Rhea" id="RHEA:20641"/>
        <dbReference type="ChEBI" id="CHEBI:15377"/>
        <dbReference type="ChEBI" id="CHEBI:15378"/>
        <dbReference type="ChEBI" id="CHEBI:57540"/>
        <dbReference type="ChEBI" id="CHEBI:57595"/>
        <dbReference type="ChEBI" id="CHEBI:57699"/>
        <dbReference type="ChEBI" id="CHEBI:57945"/>
        <dbReference type="EC" id="1.1.1.23"/>
    </reaction>
</comment>
<evidence type="ECO:0000256" key="16">
    <source>
        <dbReference type="PIRSR" id="PIRSR000099-3"/>
    </source>
</evidence>
<sequence>MTLSMKKVLWSALSPEEQQQVLLRPAMAASDSITETVTGIIERVKTEGDDALKALSAQFDKVELDDIRLTSEAMQTACDSLPSSLKTALREAYRNIRSFHAAQVHRPLSVETQPGVLCEMHSRAIEAVGLYIPGGSAPLPSTVLMLGVPAEIAGCGRKVLVSPPPIAAEIVYAASLCGIDEIYQVGGAQAVAALAFGTESVPKVDKIYGPGNSFVTEAKRQVSQAIGGAAIDMPAGPSEVLVMADERANADFIAADLLSQAEHGPDSQVVVVTPSDKLADEVNEALARQLAELSRAGIAEKALDNSIAIVCADMTEAVAISNEYGPEHLIVQTENPRQYLNAIQHAGSVFLGDWTPESVGDYASGTNHVLPTYGYVRTYSSLSLNDFCKRFTVQELTADGLAGLAPIVTAIADAEGLDAHRNAVTVRTSLLEAQRKEGAGGVGGEHIIVAKGANNE</sequence>
<feature type="binding site" evidence="12 15">
    <location>
        <position position="189"/>
    </location>
    <ligand>
        <name>NAD(+)</name>
        <dbReference type="ChEBI" id="CHEBI:57540"/>
    </ligand>
</feature>
<comment type="caution">
    <text evidence="19">The sequence shown here is derived from an EMBL/GenBank/DDBJ whole genome shotgun (WGS) entry which is preliminary data.</text>
</comment>
<dbReference type="PANTHER" id="PTHR21256">
    <property type="entry name" value="HISTIDINOL DEHYDROGENASE HDH"/>
    <property type="match status" value="1"/>
</dbReference>
<feature type="binding site" evidence="12 16">
    <location>
        <position position="420"/>
    </location>
    <ligand>
        <name>substrate</name>
    </ligand>
</feature>
<feature type="binding site" evidence="12 15">
    <location>
        <position position="212"/>
    </location>
    <ligand>
        <name>NAD(+)</name>
        <dbReference type="ChEBI" id="CHEBI:57540"/>
    </ligand>
</feature>
<dbReference type="GO" id="GO:0005829">
    <property type="term" value="C:cytosol"/>
    <property type="evidence" value="ECO:0007669"/>
    <property type="project" value="TreeGrafter"/>
</dbReference>
<evidence type="ECO:0000256" key="7">
    <source>
        <dbReference type="ARBA" id="ARBA00022833"/>
    </source>
</evidence>
<dbReference type="Gene3D" id="1.20.5.1300">
    <property type="match status" value="1"/>
</dbReference>
<evidence type="ECO:0000256" key="11">
    <source>
        <dbReference type="ARBA" id="ARBA00049489"/>
    </source>
</evidence>
<keyword evidence="5 12" id="KW-0028">Amino-acid biosynthesis</keyword>
<dbReference type="InterPro" id="IPR001692">
    <property type="entry name" value="Histidinol_DH_CS"/>
</dbReference>
<feature type="active site" description="Proton acceptor" evidence="12 14">
    <location>
        <position position="327"/>
    </location>
</feature>
<dbReference type="PRINTS" id="PR00083">
    <property type="entry name" value="HOLDHDRGNASE"/>
</dbReference>
<evidence type="ECO:0000256" key="9">
    <source>
        <dbReference type="ARBA" id="ARBA00023027"/>
    </source>
</evidence>
<evidence type="ECO:0000313" key="20">
    <source>
        <dbReference type="Proteomes" id="UP000619743"/>
    </source>
</evidence>
<evidence type="ECO:0000313" key="19">
    <source>
        <dbReference type="EMBL" id="GGA68164.1"/>
    </source>
</evidence>
<evidence type="ECO:0000256" key="12">
    <source>
        <dbReference type="HAMAP-Rule" id="MF_01024"/>
    </source>
</evidence>
<evidence type="ECO:0000256" key="6">
    <source>
        <dbReference type="ARBA" id="ARBA00022723"/>
    </source>
</evidence>
<dbReference type="FunFam" id="3.40.50.1980:FF:000001">
    <property type="entry name" value="Histidinol dehydrogenase"/>
    <property type="match status" value="1"/>
</dbReference>
<evidence type="ECO:0000256" key="17">
    <source>
        <dbReference type="PIRSR" id="PIRSR000099-4"/>
    </source>
</evidence>
<keyword evidence="9 12" id="KW-0520">NAD</keyword>
<keyword evidence="10 12" id="KW-0368">Histidine biosynthesis</keyword>
<dbReference type="SUPFAM" id="SSF53720">
    <property type="entry name" value="ALDH-like"/>
    <property type="match status" value="1"/>
</dbReference>
<keyword evidence="6 12" id="KW-0479">Metal-binding</keyword>
<gene>
    <name evidence="12 19" type="primary">hisD</name>
    <name evidence="19" type="ORF">GCM10011369_07280</name>
</gene>
<dbReference type="CDD" id="cd06572">
    <property type="entry name" value="Histidinol_dh"/>
    <property type="match status" value="1"/>
</dbReference>
<comment type="pathway">
    <text evidence="2 12">Amino-acid biosynthesis; L-histidine biosynthesis; L-histidine from 5-phospho-alpha-D-ribose 1-diphosphate: step 9/9.</text>
</comment>
<feature type="binding site" evidence="12 17">
    <location>
        <position position="420"/>
    </location>
    <ligand>
        <name>Zn(2+)</name>
        <dbReference type="ChEBI" id="CHEBI:29105"/>
    </ligand>
</feature>
<dbReference type="GO" id="GO:0051287">
    <property type="term" value="F:NAD binding"/>
    <property type="evidence" value="ECO:0007669"/>
    <property type="project" value="InterPro"/>
</dbReference>
<proteinExistence type="inferred from homology"/>
<feature type="binding site" evidence="12 16">
    <location>
        <position position="238"/>
    </location>
    <ligand>
        <name>substrate</name>
    </ligand>
</feature>
<dbReference type="UniPathway" id="UPA00031">
    <property type="reaction ID" value="UER00014"/>
</dbReference>
<dbReference type="InterPro" id="IPR022695">
    <property type="entry name" value="Histidinol_DH_monofunct"/>
</dbReference>
<dbReference type="InterPro" id="IPR012131">
    <property type="entry name" value="Hstdl_DH"/>
</dbReference>
<dbReference type="FunFam" id="1.20.5.1300:FF:000001">
    <property type="entry name" value="Histidine biosynthesis trifunctional protein"/>
    <property type="match status" value="1"/>
</dbReference>
<reference evidence="20" key="1">
    <citation type="journal article" date="2019" name="Int. J. Syst. Evol. Microbiol.">
        <title>The Global Catalogue of Microorganisms (GCM) 10K type strain sequencing project: providing services to taxonomists for standard genome sequencing and annotation.</title>
        <authorList>
            <consortium name="The Broad Institute Genomics Platform"/>
            <consortium name="The Broad Institute Genome Sequencing Center for Infectious Disease"/>
            <person name="Wu L."/>
            <person name="Ma J."/>
        </authorList>
    </citation>
    <scope>NUCLEOTIDE SEQUENCE [LARGE SCALE GENOMIC DNA]</scope>
    <source>
        <strain evidence="20">CGMCC 1.10130</strain>
    </source>
</reference>
<feature type="binding site" evidence="12 17">
    <location>
        <position position="263"/>
    </location>
    <ligand>
        <name>Zn(2+)</name>
        <dbReference type="ChEBI" id="CHEBI:29105"/>
    </ligand>
</feature>
<evidence type="ECO:0000256" key="3">
    <source>
        <dbReference type="ARBA" id="ARBA00010178"/>
    </source>
</evidence>
<evidence type="ECO:0000256" key="18">
    <source>
        <dbReference type="RuleBase" id="RU004175"/>
    </source>
</evidence>
<feature type="binding site" evidence="12 17">
    <location>
        <position position="260"/>
    </location>
    <ligand>
        <name>Zn(2+)</name>
        <dbReference type="ChEBI" id="CHEBI:29105"/>
    </ligand>
</feature>